<evidence type="ECO:0000256" key="1">
    <source>
        <dbReference type="SAM" id="MobiDB-lite"/>
    </source>
</evidence>
<evidence type="ECO:0000313" key="3">
    <source>
        <dbReference type="Proteomes" id="UP000827721"/>
    </source>
</evidence>
<protein>
    <recommendedName>
        <fullName evidence="4">Zinc finger BED domain-containing protein RICESLEEPER 2-like</fullName>
    </recommendedName>
</protein>
<name>A0ABQ8H2J7_9ROSI</name>
<gene>
    <name evidence="2" type="ORF">JRO89_XS15G0167700</name>
</gene>
<dbReference type="EMBL" id="JAFEMO010000015">
    <property type="protein sequence ID" value="KAH7544442.1"/>
    <property type="molecule type" value="Genomic_DNA"/>
</dbReference>
<dbReference type="PANTHER" id="PTHR46481:SF11">
    <property type="entry name" value="ZINC FINGER BED DOMAIN-CONTAINING PROTEIN RICESLEEPER 2-LIKE"/>
    <property type="match status" value="1"/>
</dbReference>
<keyword evidence="3" id="KW-1185">Reference proteome</keyword>
<dbReference type="Proteomes" id="UP000827721">
    <property type="component" value="Unassembled WGS sequence"/>
</dbReference>
<dbReference type="InterPro" id="IPR012337">
    <property type="entry name" value="RNaseH-like_sf"/>
</dbReference>
<comment type="caution">
    <text evidence="2">The sequence shown here is derived from an EMBL/GenBank/DDBJ whole genome shotgun (WGS) entry which is preliminary data.</text>
</comment>
<reference evidence="2 3" key="1">
    <citation type="submission" date="2021-02" db="EMBL/GenBank/DDBJ databases">
        <title>Plant Genome Project.</title>
        <authorList>
            <person name="Zhang R.-G."/>
        </authorList>
    </citation>
    <scope>NUCLEOTIDE SEQUENCE [LARGE SCALE GENOMIC DNA]</scope>
    <source>
        <tissue evidence="2">Leaves</tissue>
    </source>
</reference>
<dbReference type="InterPro" id="IPR052035">
    <property type="entry name" value="ZnF_BED_domain_contain"/>
</dbReference>
<feature type="region of interest" description="Disordered" evidence="1">
    <location>
        <begin position="1"/>
        <end position="31"/>
    </location>
</feature>
<feature type="compositionally biased region" description="Polar residues" evidence="1">
    <location>
        <begin position="1"/>
        <end position="18"/>
    </location>
</feature>
<dbReference type="PANTHER" id="PTHR46481">
    <property type="entry name" value="ZINC FINGER BED DOMAIN-CONTAINING PROTEIN 4"/>
    <property type="match status" value="1"/>
</dbReference>
<sequence length="271" mass="31175">MASIEISQVNASTGSGNNESRDIEPSSVSRSSKRKREKSFIWNYMTKVDVDGVSKAKYTFCGKLLLCSHERGTSTLRRHVERCLSKYQVTTNETDILFDQNVGRAKIARMIIVHELPLRFVEYMGFREMMEYCQPRYEVLSRNTLKNKSWVLHSRIMRFIHVLSPHDAESLGDQLMKCLLDWNVDKKLLAITVDNCSTNDSMIDKIKNKFSDALLLGGKLFLMRCYAHILNLVVRDELKVIAEGIEKIRDSVCFGQRQVGELKLLSMLQIN</sequence>
<evidence type="ECO:0000313" key="2">
    <source>
        <dbReference type="EMBL" id="KAH7544442.1"/>
    </source>
</evidence>
<dbReference type="SMART" id="SM00614">
    <property type="entry name" value="ZnF_BED"/>
    <property type="match status" value="1"/>
</dbReference>
<dbReference type="SUPFAM" id="SSF53098">
    <property type="entry name" value="Ribonuclease H-like"/>
    <property type="match status" value="1"/>
</dbReference>
<proteinExistence type="predicted"/>
<organism evidence="2 3">
    <name type="scientific">Xanthoceras sorbifolium</name>
    <dbReference type="NCBI Taxonomy" id="99658"/>
    <lineage>
        <taxon>Eukaryota</taxon>
        <taxon>Viridiplantae</taxon>
        <taxon>Streptophyta</taxon>
        <taxon>Embryophyta</taxon>
        <taxon>Tracheophyta</taxon>
        <taxon>Spermatophyta</taxon>
        <taxon>Magnoliopsida</taxon>
        <taxon>eudicotyledons</taxon>
        <taxon>Gunneridae</taxon>
        <taxon>Pentapetalae</taxon>
        <taxon>rosids</taxon>
        <taxon>malvids</taxon>
        <taxon>Sapindales</taxon>
        <taxon>Sapindaceae</taxon>
        <taxon>Xanthoceroideae</taxon>
        <taxon>Xanthoceras</taxon>
    </lineage>
</organism>
<evidence type="ECO:0008006" key="4">
    <source>
        <dbReference type="Google" id="ProtNLM"/>
    </source>
</evidence>
<accession>A0ABQ8H2J7</accession>